<dbReference type="SUPFAM" id="SSF48452">
    <property type="entry name" value="TPR-like"/>
    <property type="match status" value="1"/>
</dbReference>
<protein>
    <recommendedName>
        <fullName evidence="4">Tetratricopeptide repeat protein</fullName>
    </recommendedName>
</protein>
<name>A0AAT9G9I8_9RICK</name>
<gene>
    <name evidence="3" type="ORF">DMENIID0002_11280</name>
</gene>
<proteinExistence type="predicted"/>
<keyword evidence="1" id="KW-0802">TPR repeat</keyword>
<organism evidence="3">
    <name type="scientific">Candidatus Tisiphia endosymbiont of Sergentomyia squamirostris</name>
    <dbReference type="NCBI Taxonomy" id="3113639"/>
    <lineage>
        <taxon>Bacteria</taxon>
        <taxon>Pseudomonadati</taxon>
        <taxon>Pseudomonadota</taxon>
        <taxon>Alphaproteobacteria</taxon>
        <taxon>Rickettsiales</taxon>
        <taxon>Rickettsiaceae</taxon>
        <taxon>Rickettsieae</taxon>
        <taxon>Candidatus Tisiphia</taxon>
    </lineage>
</organism>
<evidence type="ECO:0008006" key="4">
    <source>
        <dbReference type="Google" id="ProtNLM"/>
    </source>
</evidence>
<evidence type="ECO:0000313" key="3">
    <source>
        <dbReference type="EMBL" id="BFD46482.1"/>
    </source>
</evidence>
<feature type="repeat" description="TPR" evidence="1">
    <location>
        <begin position="262"/>
        <end position="295"/>
    </location>
</feature>
<accession>A0AAT9G9I8</accession>
<sequence>MSKKKFQLLPQREIKVNLNSLELLPTRKSNKAFIDNICSNAHPEVLMALIKKKMLGTDIELITEYLLVNLCSHQEYKGRQYTYNKSFAKFIEDYANIKISKIHPTNPRITFKKPNDNIVKVISTPNSLNIHQSENIWTSYAEVLLNLHNYKSKDTVIPKDIHCIKKSFLLIIDSIDKNTLFIELFFDFTKVIGSMDQDTLQAIRNKQLFKESIILSQNLTQYFINIHNIEEAKYLLNITDQLIRSSQLHEIDKQQNFKLLQANHYWNNGMLLMAENKHLEAKDYFEKYYQYNPDPSTVLNLYSIYTTIGDHNKAEALFNKHSDALPCVKMIKDVSNNQKYTDLQLIKYFCYRDKHNIVIANLKLAISLNDEEHIESYRSILKHEVIAKKEEFNKISPEFQVEARLLLDNCVENVSAIIKKLDSDITSALFYKLSVLYSNGFNYDIALKYIDLAISYKSNYPLYLFHKHILEIYKELLDNLQESYPEKQAEIEHKELDEITLSNDEELQIEKRVPKEKTRPTQTLSSYDDIIDSYDPQKIDQYFKLSKKILLEQSINPVNKDKDAGWIINAETTIKLLDAINIFPNLYAAIDSSLKSDIDLSKWENILTKGFTSRKNAENGIKCLKHGIYEAKDCSNDVRLVASKTYINEDDQKLILFTKQMNHKEVTKHIGNTTCEEIYCANHNNELPLIGASSMDE</sequence>
<feature type="coiled-coil region" evidence="2">
    <location>
        <begin position="470"/>
        <end position="497"/>
    </location>
</feature>
<keyword evidence="2" id="KW-0175">Coiled coil</keyword>
<dbReference type="InterPro" id="IPR011990">
    <property type="entry name" value="TPR-like_helical_dom_sf"/>
</dbReference>
<dbReference type="Gene3D" id="1.25.40.10">
    <property type="entry name" value="Tetratricopeptide repeat domain"/>
    <property type="match status" value="1"/>
</dbReference>
<dbReference type="AlphaFoldDB" id="A0AAT9G9I8"/>
<evidence type="ECO:0000256" key="1">
    <source>
        <dbReference type="PROSITE-ProRule" id="PRU00339"/>
    </source>
</evidence>
<dbReference type="PROSITE" id="PS50005">
    <property type="entry name" value="TPR"/>
    <property type="match status" value="1"/>
</dbReference>
<evidence type="ECO:0000256" key="2">
    <source>
        <dbReference type="SAM" id="Coils"/>
    </source>
</evidence>
<dbReference type="InterPro" id="IPR019734">
    <property type="entry name" value="TPR_rpt"/>
</dbReference>
<reference evidence="3" key="1">
    <citation type="submission" date="2024-01" db="EMBL/GenBank/DDBJ databases">
        <title>Sequencing the genomes of a sandfly, Sergentomyia squamirostris, and its two endosymbionts.</title>
        <authorList>
            <person name="Itokawa K."/>
            <person name="Sanjoba C."/>
        </authorList>
    </citation>
    <scope>NUCLEOTIDE SEQUENCE</scope>
    <source>
        <strain evidence="3">RiSSQ</strain>
    </source>
</reference>
<dbReference type="EMBL" id="AP029170">
    <property type="protein sequence ID" value="BFD46482.1"/>
    <property type="molecule type" value="Genomic_DNA"/>
</dbReference>